<gene>
    <name evidence="14" type="ORF">EYC98_00560</name>
</gene>
<dbReference type="Proteomes" id="UP001143362">
    <property type="component" value="Unassembled WGS sequence"/>
</dbReference>
<feature type="transmembrane region" description="Helical" evidence="12">
    <location>
        <begin position="12"/>
        <end position="34"/>
    </location>
</feature>
<dbReference type="RefSeq" id="WP_279243351.1">
    <property type="nucleotide sequence ID" value="NZ_SHNN01000001.1"/>
</dbReference>
<dbReference type="PRINTS" id="PR00075">
    <property type="entry name" value="FACDDSATRASE"/>
</dbReference>
<keyword evidence="3" id="KW-0444">Lipid biosynthesis</keyword>
<feature type="transmembrane region" description="Helical" evidence="12">
    <location>
        <begin position="40"/>
        <end position="57"/>
    </location>
</feature>
<keyword evidence="11" id="KW-0275">Fatty acid biosynthesis</keyword>
<keyword evidence="4 12" id="KW-0812">Transmembrane</keyword>
<dbReference type="PANTHER" id="PTHR11351">
    <property type="entry name" value="ACYL-COA DESATURASE"/>
    <property type="match status" value="1"/>
</dbReference>
<name>A0ABT3TAY3_9GAMM</name>
<sequence>MTAASTRPPLMPVNVAIFVMLPLLALVAVPWWGFSHGYDGWQWLLAVVFLYLNGLSITGGYHRLWAHRAYRARTPLKVFYALWGAGALQNSILIWASDHRRHHRHVDDDERDPYSAGRGLWFSHMGWMLRDYQTNKQEFGNAADLLSDPVVMWQHRHYLTLVLTMNIGLPLAIGWWHGDIIGCLLLIGLLRLIVNHHVTFFINSLAHFWGRRPYTETNSARDNTVLALLTYGEGYHNYHHIFQTDYRNGVRWYQWDPTKWMISTCAWLGLASNLKRVPDFKIQRALLAMQLQRARDELEKIDAAAPLRDILERELQLFAESVNRWRQLQSERYERTVGELEGALEERKKVLQEKWEHATIRTHLKELEYSLKMQRKRVDILMLQLQMQAA</sequence>
<comment type="caution">
    <text evidence="14">The sequence shown here is derived from an EMBL/GenBank/DDBJ whole genome shotgun (WGS) entry which is preliminary data.</text>
</comment>
<evidence type="ECO:0000256" key="11">
    <source>
        <dbReference type="ARBA" id="ARBA00023160"/>
    </source>
</evidence>
<dbReference type="CDD" id="cd03505">
    <property type="entry name" value="Delta9-FADS-like"/>
    <property type="match status" value="1"/>
</dbReference>
<comment type="similarity">
    <text evidence="2">Belongs to the fatty acid desaturase type 2 family.</text>
</comment>
<organism evidence="14 15">
    <name type="scientific">Candidatus Litorirhabdus singularis</name>
    <dbReference type="NCBI Taxonomy" id="2518993"/>
    <lineage>
        <taxon>Bacteria</taxon>
        <taxon>Pseudomonadati</taxon>
        <taxon>Pseudomonadota</taxon>
        <taxon>Gammaproteobacteria</taxon>
        <taxon>Cellvibrionales</taxon>
        <taxon>Halieaceae</taxon>
        <taxon>Candidatus Litorirhabdus</taxon>
    </lineage>
</organism>
<keyword evidence="10 12" id="KW-0472">Membrane</keyword>
<evidence type="ECO:0000256" key="2">
    <source>
        <dbReference type="ARBA" id="ARBA00008749"/>
    </source>
</evidence>
<evidence type="ECO:0000256" key="3">
    <source>
        <dbReference type="ARBA" id="ARBA00022516"/>
    </source>
</evidence>
<protein>
    <submittedName>
        <fullName evidence="14">Acyl-CoA desaturase</fullName>
    </submittedName>
</protein>
<evidence type="ECO:0000259" key="13">
    <source>
        <dbReference type="Pfam" id="PF00487"/>
    </source>
</evidence>
<feature type="transmembrane region" description="Helical" evidence="12">
    <location>
        <begin position="173"/>
        <end position="194"/>
    </location>
</feature>
<evidence type="ECO:0000256" key="6">
    <source>
        <dbReference type="ARBA" id="ARBA00022989"/>
    </source>
</evidence>
<keyword evidence="7" id="KW-0560">Oxidoreductase</keyword>
<reference evidence="14" key="1">
    <citation type="submission" date="2019-02" db="EMBL/GenBank/DDBJ databases">
        <authorList>
            <person name="Li S.-H."/>
        </authorList>
    </citation>
    <scope>NUCLEOTIDE SEQUENCE</scope>
    <source>
        <strain evidence="14">IMCC14734</strain>
    </source>
</reference>
<evidence type="ECO:0000313" key="15">
    <source>
        <dbReference type="Proteomes" id="UP001143362"/>
    </source>
</evidence>
<keyword evidence="8" id="KW-0408">Iron</keyword>
<evidence type="ECO:0000256" key="10">
    <source>
        <dbReference type="ARBA" id="ARBA00023136"/>
    </source>
</evidence>
<evidence type="ECO:0000256" key="1">
    <source>
        <dbReference type="ARBA" id="ARBA00004141"/>
    </source>
</evidence>
<evidence type="ECO:0000256" key="8">
    <source>
        <dbReference type="ARBA" id="ARBA00023004"/>
    </source>
</evidence>
<dbReference type="PANTHER" id="PTHR11351:SF31">
    <property type="entry name" value="DESATURASE 1, ISOFORM A-RELATED"/>
    <property type="match status" value="1"/>
</dbReference>
<feature type="transmembrane region" description="Helical" evidence="12">
    <location>
        <begin position="78"/>
        <end position="96"/>
    </location>
</feature>
<feature type="domain" description="Fatty acid desaturase" evidence="13">
    <location>
        <begin position="42"/>
        <end position="260"/>
    </location>
</feature>
<evidence type="ECO:0000256" key="9">
    <source>
        <dbReference type="ARBA" id="ARBA00023098"/>
    </source>
</evidence>
<dbReference type="InterPro" id="IPR015876">
    <property type="entry name" value="Acyl-CoA_DS"/>
</dbReference>
<keyword evidence="15" id="KW-1185">Reference proteome</keyword>
<dbReference type="Pfam" id="PF00487">
    <property type="entry name" value="FA_desaturase"/>
    <property type="match status" value="1"/>
</dbReference>
<keyword evidence="5" id="KW-0276">Fatty acid metabolism</keyword>
<evidence type="ECO:0000256" key="4">
    <source>
        <dbReference type="ARBA" id="ARBA00022692"/>
    </source>
</evidence>
<dbReference type="InterPro" id="IPR005804">
    <property type="entry name" value="FA_desaturase_dom"/>
</dbReference>
<evidence type="ECO:0000256" key="7">
    <source>
        <dbReference type="ARBA" id="ARBA00023002"/>
    </source>
</evidence>
<proteinExistence type="inferred from homology"/>
<evidence type="ECO:0000313" key="14">
    <source>
        <dbReference type="EMBL" id="MCX2979350.1"/>
    </source>
</evidence>
<accession>A0ABT3TAY3</accession>
<dbReference type="EMBL" id="SHNN01000001">
    <property type="protein sequence ID" value="MCX2979350.1"/>
    <property type="molecule type" value="Genomic_DNA"/>
</dbReference>
<evidence type="ECO:0000256" key="5">
    <source>
        <dbReference type="ARBA" id="ARBA00022832"/>
    </source>
</evidence>
<keyword evidence="6 12" id="KW-1133">Transmembrane helix</keyword>
<evidence type="ECO:0000256" key="12">
    <source>
        <dbReference type="SAM" id="Phobius"/>
    </source>
</evidence>
<comment type="subcellular location">
    <subcellularLocation>
        <location evidence="1">Membrane</location>
        <topology evidence="1">Multi-pass membrane protein</topology>
    </subcellularLocation>
</comment>
<keyword evidence="9" id="KW-0443">Lipid metabolism</keyword>